<dbReference type="AlphaFoldDB" id="A0A2X0VD60"/>
<gene>
    <name evidence="1" type="ORF">NCTC13093_02269</name>
    <name evidence="2" type="ORF">NCTC13093_02477</name>
</gene>
<dbReference type="EMBL" id="UAPV01000001">
    <property type="protein sequence ID" value="SPT70845.1"/>
    <property type="molecule type" value="Genomic_DNA"/>
</dbReference>
<keyword evidence="3" id="KW-1185">Reference proteome</keyword>
<protein>
    <submittedName>
        <fullName evidence="1">Acetyltransferase (Isoleucine patch superfamily)</fullName>
    </submittedName>
</protein>
<reference evidence="1 3" key="1">
    <citation type="submission" date="2018-06" db="EMBL/GenBank/DDBJ databases">
        <authorList>
            <consortium name="Pathogen Informatics"/>
            <person name="Doyle S."/>
        </authorList>
    </citation>
    <scope>NUCLEOTIDE SEQUENCE [LARGE SCALE GENOMIC DNA]</scope>
    <source>
        <strain evidence="1 3">NCTC13093</strain>
    </source>
</reference>
<proteinExistence type="predicted"/>
<dbReference type="Proteomes" id="UP000250086">
    <property type="component" value="Unassembled WGS sequence"/>
</dbReference>
<evidence type="ECO:0000313" key="3">
    <source>
        <dbReference type="Proteomes" id="UP000250086"/>
    </source>
</evidence>
<accession>A0A2X0VD60</accession>
<name>A0A2X0VD60_9GAMM</name>
<organism evidence="1 3">
    <name type="scientific">Anaerobiospirillum thomasii</name>
    <dbReference type="NCBI Taxonomy" id="179995"/>
    <lineage>
        <taxon>Bacteria</taxon>
        <taxon>Pseudomonadati</taxon>
        <taxon>Pseudomonadota</taxon>
        <taxon>Gammaproteobacteria</taxon>
        <taxon>Aeromonadales</taxon>
        <taxon>Succinivibrionaceae</taxon>
        <taxon>Anaerobiospirillum</taxon>
    </lineage>
</organism>
<dbReference type="InterPro" id="IPR011004">
    <property type="entry name" value="Trimer_LpxA-like_sf"/>
</dbReference>
<dbReference type="RefSeq" id="WP_113744871.1">
    <property type="nucleotide sequence ID" value="NZ_UAPV01000001.1"/>
</dbReference>
<dbReference type="EMBL" id="UAPV01000002">
    <property type="protein sequence ID" value="SPT78795.1"/>
    <property type="molecule type" value="Genomic_DNA"/>
</dbReference>
<evidence type="ECO:0000313" key="2">
    <source>
        <dbReference type="EMBL" id="SPT78795.1"/>
    </source>
</evidence>
<dbReference type="GO" id="GO:0016740">
    <property type="term" value="F:transferase activity"/>
    <property type="evidence" value="ECO:0007669"/>
    <property type="project" value="UniProtKB-KW"/>
</dbReference>
<sequence length="263" mass="29230">MIFDMKNNNFIYLLSSNCLDYLDNQTISNHSTIFDSLSLSGCNLTFSGKNNILIITGKTKFKSAKIVFHGNNSIVIIGDSLVSNTFIHIYNNSNLFIGHKNYFNLSGTPKMIIIGECQNVLIGNDCLFSVSLWIGNTSGHPIYDLNGHRIDEQGVVFIGVHVWFSETISILGPAIIASGAIIGANSFIHNKTINSNTLWAGELCKQIASNRCWIRETTASYSIADTDNSKCKEVHSVIFKHSSDSILPTQIDYILKNQHMMRD</sequence>
<keyword evidence="1" id="KW-0808">Transferase</keyword>
<dbReference type="SUPFAM" id="SSF51161">
    <property type="entry name" value="Trimeric LpxA-like enzymes"/>
    <property type="match status" value="1"/>
</dbReference>
<dbReference type="Gene3D" id="2.160.10.10">
    <property type="entry name" value="Hexapeptide repeat proteins"/>
    <property type="match status" value="1"/>
</dbReference>
<evidence type="ECO:0000313" key="1">
    <source>
        <dbReference type="EMBL" id="SPT70845.1"/>
    </source>
</evidence>